<evidence type="ECO:0000313" key="1">
    <source>
        <dbReference type="EMBL" id="CAH1258732.1"/>
    </source>
</evidence>
<proteinExistence type="predicted"/>
<organism evidence="1 2">
    <name type="scientific">Branchiostoma lanceolatum</name>
    <name type="common">Common lancelet</name>
    <name type="synonym">Amphioxus lanceolatum</name>
    <dbReference type="NCBI Taxonomy" id="7740"/>
    <lineage>
        <taxon>Eukaryota</taxon>
        <taxon>Metazoa</taxon>
        <taxon>Chordata</taxon>
        <taxon>Cephalochordata</taxon>
        <taxon>Leptocardii</taxon>
        <taxon>Amphioxiformes</taxon>
        <taxon>Branchiostomatidae</taxon>
        <taxon>Branchiostoma</taxon>
    </lineage>
</organism>
<reference evidence="1" key="1">
    <citation type="submission" date="2022-01" db="EMBL/GenBank/DDBJ databases">
        <authorList>
            <person name="Braso-Vives M."/>
        </authorList>
    </citation>
    <scope>NUCLEOTIDE SEQUENCE</scope>
</reference>
<evidence type="ECO:0000313" key="2">
    <source>
        <dbReference type="Proteomes" id="UP000838412"/>
    </source>
</evidence>
<accession>A0A8J9ZPZ2</accession>
<dbReference type="Proteomes" id="UP000838412">
    <property type="component" value="Chromosome 3"/>
</dbReference>
<dbReference type="AlphaFoldDB" id="A0A8J9ZPZ2"/>
<protein>
    <submittedName>
        <fullName evidence="1">Hypp2062 protein</fullName>
    </submittedName>
</protein>
<name>A0A8J9ZPZ2_BRALA</name>
<sequence>MKGVDGKCYLAGSENIRKHYCDVTTGVELLATTVTCRAVPPPPSHPQPACVTAGTRTGMAGSAEGELLVTLCVDGMTLTTVEEAAG</sequence>
<keyword evidence="2" id="KW-1185">Reference proteome</keyword>
<dbReference type="EMBL" id="OV696688">
    <property type="protein sequence ID" value="CAH1258732.1"/>
    <property type="molecule type" value="Genomic_DNA"/>
</dbReference>
<gene>
    <name evidence="1" type="primary">Hypp2062</name>
    <name evidence="1" type="ORF">BLAG_LOCUS16192</name>
</gene>